<accession>A0A5D0G5C0</accession>
<dbReference type="PANTHER" id="PTHR19308">
    <property type="entry name" value="PHOSPHATIDYLCHOLINE TRANSFER PROTEIN"/>
    <property type="match status" value="1"/>
</dbReference>
<dbReference type="RefSeq" id="WP_148455618.1">
    <property type="nucleotide sequence ID" value="NZ_VSFC01000050.1"/>
</dbReference>
<dbReference type="SUPFAM" id="SSF55961">
    <property type="entry name" value="Bet v1-like"/>
    <property type="match status" value="1"/>
</dbReference>
<dbReference type="InterPro" id="IPR051213">
    <property type="entry name" value="START_lipid_transfer"/>
</dbReference>
<dbReference type="InterPro" id="IPR028347">
    <property type="entry name" value="START_dom_prot"/>
</dbReference>
<evidence type="ECO:0000313" key="3">
    <source>
        <dbReference type="Proteomes" id="UP000324550"/>
    </source>
</evidence>
<proteinExistence type="predicted"/>
<protein>
    <recommendedName>
        <fullName evidence="4">START domain-containing protein</fullName>
    </recommendedName>
</protein>
<feature type="signal peptide" evidence="1">
    <location>
        <begin position="1"/>
        <end position="22"/>
    </location>
</feature>
<organism evidence="2 3">
    <name type="scientific">Formosa maritima</name>
    <dbReference type="NCBI Taxonomy" id="2592046"/>
    <lineage>
        <taxon>Bacteria</taxon>
        <taxon>Pseudomonadati</taxon>
        <taxon>Bacteroidota</taxon>
        <taxon>Flavobacteriia</taxon>
        <taxon>Flavobacteriales</taxon>
        <taxon>Flavobacteriaceae</taxon>
        <taxon>Formosa</taxon>
    </lineage>
</organism>
<dbReference type="PIRSF" id="PIRSF039033">
    <property type="entry name" value="START_dom"/>
    <property type="match status" value="1"/>
</dbReference>
<dbReference type="PANTHER" id="PTHR19308:SF14">
    <property type="entry name" value="START DOMAIN-CONTAINING PROTEIN"/>
    <property type="match status" value="1"/>
</dbReference>
<keyword evidence="1" id="KW-0732">Signal</keyword>
<evidence type="ECO:0000256" key="1">
    <source>
        <dbReference type="SAM" id="SignalP"/>
    </source>
</evidence>
<gene>
    <name evidence="2" type="ORF">FVF61_09350</name>
</gene>
<name>A0A5D0G5C0_9FLAO</name>
<dbReference type="Proteomes" id="UP000324550">
    <property type="component" value="Unassembled WGS sequence"/>
</dbReference>
<dbReference type="Gene3D" id="3.30.530.20">
    <property type="match status" value="1"/>
</dbReference>
<reference evidence="2 3" key="1">
    <citation type="submission" date="2019-08" db="EMBL/GenBank/DDBJ databases">
        <title>Formosa sediminis sp. nov., isolated from marine sediment.</title>
        <authorList>
            <person name="Cao W.R."/>
        </authorList>
    </citation>
    <scope>NUCLEOTIDE SEQUENCE [LARGE SCALE GENOMIC DNA]</scope>
    <source>
        <strain evidence="2 3">1494</strain>
    </source>
</reference>
<dbReference type="InterPro" id="IPR023393">
    <property type="entry name" value="START-like_dom_sf"/>
</dbReference>
<feature type="chain" id="PRO_5022902404" description="START domain-containing protein" evidence="1">
    <location>
        <begin position="23"/>
        <end position="214"/>
    </location>
</feature>
<keyword evidence="3" id="KW-1185">Reference proteome</keyword>
<dbReference type="EMBL" id="VSFC01000050">
    <property type="protein sequence ID" value="TYA53810.1"/>
    <property type="molecule type" value="Genomic_DNA"/>
</dbReference>
<evidence type="ECO:0000313" key="2">
    <source>
        <dbReference type="EMBL" id="TYA53810.1"/>
    </source>
</evidence>
<sequence length="214" mass="24734">MIKNKLKYSLLIFMLALQSVFSQDGWDLVKEESGIKVYTKPVSTSDFKAFKATMTIDESIHAFLSVLYDVEGLLDWGYKLNDVTLLKRSGDSLQIYYAEAKVPFPYKNRDGIYSNSFKWNPKTKTLFVEIKLLENYMAAKEDLVRLTGKGYWKAKVLDSGRLEIDFEMQVDPGGGIPAWMANMFADDSPYFTMVEIRNVIKNKKYQNKTYKFIN</sequence>
<dbReference type="AlphaFoldDB" id="A0A5D0G5C0"/>
<evidence type="ECO:0008006" key="4">
    <source>
        <dbReference type="Google" id="ProtNLM"/>
    </source>
</evidence>
<dbReference type="OrthoDB" id="5734556at2"/>
<comment type="caution">
    <text evidence="2">The sequence shown here is derived from an EMBL/GenBank/DDBJ whole genome shotgun (WGS) entry which is preliminary data.</text>
</comment>